<dbReference type="Pfam" id="PF01702">
    <property type="entry name" value="TGT"/>
    <property type="match status" value="1"/>
</dbReference>
<proteinExistence type="predicted"/>
<dbReference type="PANTHER" id="PTHR43530:SF1">
    <property type="entry name" value="QUEUINE TRNA-RIBOSYLTRANSFERASE CATALYTIC SUBUNIT 1"/>
    <property type="match status" value="1"/>
</dbReference>
<dbReference type="GO" id="GO:0006400">
    <property type="term" value="P:tRNA modification"/>
    <property type="evidence" value="ECO:0007669"/>
    <property type="project" value="InterPro"/>
</dbReference>
<dbReference type="Proteomes" id="UP000011083">
    <property type="component" value="Unassembled WGS sequence"/>
</dbReference>
<name>L8HB56_ACACF</name>
<keyword evidence="4" id="KW-1185">Reference proteome</keyword>
<dbReference type="VEuPathDB" id="AmoebaDB:ACA1_141560"/>
<dbReference type="EMBL" id="KB007883">
    <property type="protein sequence ID" value="ELR22487.1"/>
    <property type="molecule type" value="Genomic_DNA"/>
</dbReference>
<evidence type="ECO:0000313" key="4">
    <source>
        <dbReference type="Proteomes" id="UP000011083"/>
    </source>
</evidence>
<evidence type="ECO:0000259" key="2">
    <source>
        <dbReference type="Pfam" id="PF01702"/>
    </source>
</evidence>
<dbReference type="PANTHER" id="PTHR43530">
    <property type="entry name" value="QUEUINE TRNA-RIBOSYLTRANSFERASE CATALYTIC SUBUNIT 1"/>
    <property type="match status" value="1"/>
</dbReference>
<organism evidence="3 4">
    <name type="scientific">Acanthamoeba castellanii (strain ATCC 30010 / Neff)</name>
    <dbReference type="NCBI Taxonomy" id="1257118"/>
    <lineage>
        <taxon>Eukaryota</taxon>
        <taxon>Amoebozoa</taxon>
        <taxon>Discosea</taxon>
        <taxon>Longamoebia</taxon>
        <taxon>Centramoebida</taxon>
        <taxon>Acanthamoebidae</taxon>
        <taxon>Acanthamoeba</taxon>
    </lineage>
</organism>
<reference evidence="3 4" key="1">
    <citation type="journal article" date="2013" name="Genome Biol.">
        <title>Genome of Acanthamoeba castellanii highlights extensive lateral gene transfer and early evolution of tyrosine kinase signaling.</title>
        <authorList>
            <person name="Clarke M."/>
            <person name="Lohan A.J."/>
            <person name="Liu B."/>
            <person name="Lagkouvardos I."/>
            <person name="Roy S."/>
            <person name="Zafar N."/>
            <person name="Bertelli C."/>
            <person name="Schilde C."/>
            <person name="Kianianmomeni A."/>
            <person name="Burglin T.R."/>
            <person name="Frech C."/>
            <person name="Turcotte B."/>
            <person name="Kopec K.O."/>
            <person name="Synnott J.M."/>
            <person name="Choo C."/>
            <person name="Paponov I."/>
            <person name="Finkler A."/>
            <person name="Soon Heng Tan C."/>
            <person name="Hutchins A.P."/>
            <person name="Weinmeier T."/>
            <person name="Rattei T."/>
            <person name="Chu J.S."/>
            <person name="Gimenez G."/>
            <person name="Irimia M."/>
            <person name="Rigden D.J."/>
            <person name="Fitzpatrick D.A."/>
            <person name="Lorenzo-Morales J."/>
            <person name="Bateman A."/>
            <person name="Chiu C.H."/>
            <person name="Tang P."/>
            <person name="Hegemann P."/>
            <person name="Fromm H."/>
            <person name="Raoult D."/>
            <person name="Greub G."/>
            <person name="Miranda-Saavedra D."/>
            <person name="Chen N."/>
            <person name="Nash P."/>
            <person name="Ginger M.L."/>
            <person name="Horn M."/>
            <person name="Schaap P."/>
            <person name="Caler L."/>
            <person name="Loftus B."/>
        </authorList>
    </citation>
    <scope>NUCLEOTIDE SEQUENCE [LARGE SCALE GENOMIC DNA]</scope>
    <source>
        <strain evidence="3 4">Neff</strain>
    </source>
</reference>
<sequence>MEVAPETIEAKEMVDGGVGEPVLRKMPHALKYEVVARWKRARVGRLTLPHHVCDTPMFMPVGTQEAMHRTIRWIDRCINAHKNPTTQNLFAIVQGGLDTNLRTQCLRELIKRDTPGYAIGGLSGGERKEDFWRVVALVHRPRA</sequence>
<gene>
    <name evidence="3" type="ORF">ACA1_141560</name>
</gene>
<dbReference type="InterPro" id="IPR002616">
    <property type="entry name" value="tRNA_ribo_trans-like"/>
</dbReference>
<dbReference type="SUPFAM" id="SSF51713">
    <property type="entry name" value="tRNA-guanine transglycosylase"/>
    <property type="match status" value="1"/>
</dbReference>
<protein>
    <submittedName>
        <fullName evidence="3">Queuine trnaribosyltransferase subfamily protein</fullName>
    </submittedName>
</protein>
<dbReference type="RefSeq" id="XP_004349575.1">
    <property type="nucleotide sequence ID" value="XM_004349525.1"/>
</dbReference>
<feature type="domain" description="tRNA-guanine(15) transglycosylase-like" evidence="2">
    <location>
        <begin position="64"/>
        <end position="138"/>
    </location>
</feature>
<dbReference type="InterPro" id="IPR036511">
    <property type="entry name" value="TGT-like_sf"/>
</dbReference>
<accession>L8HB56</accession>
<dbReference type="Gene3D" id="3.20.20.105">
    <property type="entry name" value="Queuine tRNA-ribosyltransferase-like"/>
    <property type="match status" value="2"/>
</dbReference>
<keyword evidence="1" id="KW-0862">Zinc</keyword>
<dbReference type="OrthoDB" id="10249838at2759"/>
<evidence type="ECO:0000313" key="3">
    <source>
        <dbReference type="EMBL" id="ELR22487.1"/>
    </source>
</evidence>
<dbReference type="NCBIfam" id="TIGR00449">
    <property type="entry name" value="tgt_general"/>
    <property type="match status" value="1"/>
</dbReference>
<dbReference type="KEGG" id="acan:ACA1_141560"/>
<dbReference type="AlphaFoldDB" id="L8HB56"/>
<dbReference type="GO" id="GO:0008479">
    <property type="term" value="F:tRNA-guanosine(34) queuine transglycosylase activity"/>
    <property type="evidence" value="ECO:0007669"/>
    <property type="project" value="TreeGrafter"/>
</dbReference>
<dbReference type="STRING" id="1257118.L8HB56"/>
<feature type="non-terminal residue" evidence="3">
    <location>
        <position position="143"/>
    </location>
</feature>
<dbReference type="GeneID" id="14923447"/>
<keyword evidence="3" id="KW-0808">Transferase</keyword>
<dbReference type="GO" id="GO:0005829">
    <property type="term" value="C:cytosol"/>
    <property type="evidence" value="ECO:0007669"/>
    <property type="project" value="TreeGrafter"/>
</dbReference>
<evidence type="ECO:0000256" key="1">
    <source>
        <dbReference type="ARBA" id="ARBA00022833"/>
    </source>
</evidence>